<feature type="compositionally biased region" description="Low complexity" evidence="1">
    <location>
        <begin position="491"/>
        <end position="506"/>
    </location>
</feature>
<dbReference type="Proteomes" id="UP000502297">
    <property type="component" value="Chromosome"/>
</dbReference>
<dbReference type="InterPro" id="IPR024787">
    <property type="entry name" value="EcsC"/>
</dbReference>
<keyword evidence="3" id="KW-1185">Reference proteome</keyword>
<feature type="compositionally biased region" description="Basic and acidic residues" evidence="1">
    <location>
        <begin position="466"/>
        <end position="475"/>
    </location>
</feature>
<reference evidence="2 3" key="1">
    <citation type="submission" date="2020-03" db="EMBL/GenBank/DDBJ databases">
        <authorList>
            <person name="Zhu W."/>
        </authorList>
    </citation>
    <scope>NUCLEOTIDE SEQUENCE [LARGE SCALE GENOMIC DNA]</scope>
    <source>
        <strain evidence="2 3">323-1</strain>
    </source>
</reference>
<feature type="compositionally biased region" description="Low complexity" evidence="1">
    <location>
        <begin position="514"/>
        <end position="529"/>
    </location>
</feature>
<dbReference type="PANTHER" id="PTHR41260:SF1">
    <property type="entry name" value="PROTEIN ECSC"/>
    <property type="match status" value="1"/>
</dbReference>
<evidence type="ECO:0000313" key="2">
    <source>
        <dbReference type="EMBL" id="QIO07420.1"/>
    </source>
</evidence>
<dbReference type="AlphaFoldDB" id="A0A6G8RZZ7"/>
<feature type="region of interest" description="Disordered" evidence="1">
    <location>
        <begin position="411"/>
        <end position="540"/>
    </location>
</feature>
<sequence>MYMANSYNKQSRGLISNAFGVAKKLTNTGFDLLTHVAPGSVSKLNQTPEDHQIIEGKAKEKTMNDKKQLDNPQEMIREHVPKVTAQLLGRHYNKVNNIASFISPDLNNKIADYFFDKLDDFSSSLSSVDHVLKEVGAKNLGELASDASRSSRISAALANQNKLIAAVQGAVTGATGVVGTAIDIPTSLVLTLRAIYQTGRAHGFELDRKSERDIVEYVFKQVDLGALAEKQTVLVALRAFSNVLETQNVQQLQTLLGSSNDFAVLQKWMSQEDGTAKWAWLNHIPKISILSKLTPLAGAGVGAVYSWKLIEDANKKAEVIFSSAQQYLLQHPNEPVDILTAYERSKALIEQASPLLNQDNQSAPNKLDPQSDLDSAPDQIDNQVIKEIRVEQKPEEKPEQESVAEGLKKLAETHVEPKPVESKSVDEKSAASKPDETQAKSEPQVNAVSEVEQKTATKQTTPAKTQADRQVEVKNEANATATRGNAKKTTKTNQNAAKVDSKPTVKVVKKSTQDNKTTQTQKQATESSSLTKKEEQPKAK</sequence>
<evidence type="ECO:0000256" key="1">
    <source>
        <dbReference type="SAM" id="MobiDB-lite"/>
    </source>
</evidence>
<protein>
    <submittedName>
        <fullName evidence="2">EcsC family protein</fullName>
    </submittedName>
</protein>
<dbReference type="PANTHER" id="PTHR41260">
    <property type="entry name" value="PROTEIN ECSC"/>
    <property type="match status" value="1"/>
</dbReference>
<name>A0A6G8RZZ7_9GAMM</name>
<feature type="region of interest" description="Disordered" evidence="1">
    <location>
        <begin position="357"/>
        <end position="379"/>
    </location>
</feature>
<accession>A0A6G8RZZ7</accession>
<feature type="compositionally biased region" description="Low complexity" evidence="1">
    <location>
        <begin position="454"/>
        <end position="465"/>
    </location>
</feature>
<dbReference type="Pfam" id="PF12787">
    <property type="entry name" value="EcsC"/>
    <property type="match status" value="1"/>
</dbReference>
<gene>
    <name evidence="2" type="ORF">G8E00_04050</name>
</gene>
<feature type="compositionally biased region" description="Basic and acidic residues" evidence="1">
    <location>
        <begin position="531"/>
        <end position="540"/>
    </location>
</feature>
<proteinExistence type="predicted"/>
<dbReference type="KEGG" id="asha:G8E00_04050"/>
<organism evidence="2 3">
    <name type="scientific">Acinetobacter shaoyimingii</name>
    <dbReference type="NCBI Taxonomy" id="2715164"/>
    <lineage>
        <taxon>Bacteria</taxon>
        <taxon>Pseudomonadati</taxon>
        <taxon>Pseudomonadota</taxon>
        <taxon>Gammaproteobacteria</taxon>
        <taxon>Moraxellales</taxon>
        <taxon>Moraxellaceae</taxon>
        <taxon>Acinetobacter</taxon>
    </lineage>
</organism>
<feature type="compositionally biased region" description="Basic and acidic residues" evidence="1">
    <location>
        <begin position="411"/>
        <end position="439"/>
    </location>
</feature>
<evidence type="ECO:0000313" key="3">
    <source>
        <dbReference type="Proteomes" id="UP000502297"/>
    </source>
</evidence>
<dbReference type="EMBL" id="CP049801">
    <property type="protein sequence ID" value="QIO07420.1"/>
    <property type="molecule type" value="Genomic_DNA"/>
</dbReference>